<comment type="caution">
    <text evidence="1">The sequence shown here is derived from an EMBL/GenBank/DDBJ whole genome shotgun (WGS) entry which is preliminary data.</text>
</comment>
<keyword evidence="1" id="KW-0346">Stress response</keyword>
<dbReference type="Gene3D" id="3.30.420.40">
    <property type="match status" value="2"/>
</dbReference>
<dbReference type="CDD" id="cd10229">
    <property type="entry name" value="ASKHA_NBD_HSP70_HSPA12"/>
    <property type="match status" value="1"/>
</dbReference>
<dbReference type="PANTHER" id="PTHR14187:SF5">
    <property type="entry name" value="HEAT SHOCK 70 KDA PROTEIN 12A"/>
    <property type="match status" value="1"/>
</dbReference>
<dbReference type="Proteomes" id="UP001174909">
    <property type="component" value="Unassembled WGS sequence"/>
</dbReference>
<evidence type="ECO:0000313" key="2">
    <source>
        <dbReference type="Proteomes" id="UP001174909"/>
    </source>
</evidence>
<dbReference type="EMBL" id="CASHTH010001692">
    <property type="protein sequence ID" value="CAI8018485.1"/>
    <property type="molecule type" value="Genomic_DNA"/>
</dbReference>
<name>A0AA35RVG2_GEOBA</name>
<reference evidence="1" key="1">
    <citation type="submission" date="2023-03" db="EMBL/GenBank/DDBJ databases">
        <authorList>
            <person name="Steffen K."/>
            <person name="Cardenas P."/>
        </authorList>
    </citation>
    <scope>NUCLEOTIDE SEQUENCE</scope>
</reference>
<proteinExistence type="predicted"/>
<protein>
    <submittedName>
        <fullName evidence="1">Heat shock 70 kDa protein 12B</fullName>
    </submittedName>
</protein>
<dbReference type="PANTHER" id="PTHR14187">
    <property type="entry name" value="ALPHA KINASE/ELONGATION FACTOR 2 KINASE"/>
    <property type="match status" value="1"/>
</dbReference>
<sequence length="636" mass="71666">MADGPRITSNKCQVAQRIVRTDTDIECSEYIAAIDFGTVNCSVAYAAPGEMGEHGPVLLPFDTFFRVPTAILFNTDGIVEAFGADAREIYGNTVRIGNQLEYTFFEQLKMDMQHDQSVNRERKVKASNDKEYYLVEVIAHILKYLKDELIRVLQASGLPVTATYFDWVITVPAIWRAKGKQMMREAGYKAGLCSRERCPALKEAHTHTPERIEEEKPEKLSLALEPECTAIFCEYKSKMQSSCNSESNESTNENSDNYLVVDIGGGTVDISAHRLVRDPEPHIQVILPPAGNDCGGTQINKEFMRYLEELVDDSGFRRFVLTSDQVVNSKHRFILSAIMNQKFEDIKKLFGKRVKFMGSVHLFPEFVETYENNIKRGLEKSDSIIQLVGLNLRVSRELMTSLFEKTANGIIACIDEVIEKVGSIRLIYLAGGFGGSHYIKKLVTERLKEKDIKCIVPVDHPYAVARGAALFKMNPSVIECRKVDATYGIQANTRFQHGLHDPKYMWTDDDNKLQCKNIFCTVVEKGDIVGKGEVFSMTFNPASHNQKNVLIEFYSSQDTDVFYVTGEWGIGKCEPRHTVTKIGQITVDMPVPDGDKKRGVDVIFSFSHTEIKVRALDQTSNTEVKTVLDFLNTQTV</sequence>
<gene>
    <name evidence="1" type="ORF">GBAR_LOCUS11214</name>
</gene>
<evidence type="ECO:0000313" key="1">
    <source>
        <dbReference type="EMBL" id="CAI8018485.1"/>
    </source>
</evidence>
<accession>A0AA35RVG2</accession>
<organism evidence="1 2">
    <name type="scientific">Geodia barretti</name>
    <name type="common">Barrett's horny sponge</name>
    <dbReference type="NCBI Taxonomy" id="519541"/>
    <lineage>
        <taxon>Eukaryota</taxon>
        <taxon>Metazoa</taxon>
        <taxon>Porifera</taxon>
        <taxon>Demospongiae</taxon>
        <taxon>Heteroscleromorpha</taxon>
        <taxon>Tetractinellida</taxon>
        <taxon>Astrophorina</taxon>
        <taxon>Geodiidae</taxon>
        <taxon>Geodia</taxon>
    </lineage>
</organism>
<dbReference type="Gene3D" id="3.90.640.10">
    <property type="entry name" value="Actin, Chain A, domain 4"/>
    <property type="match status" value="1"/>
</dbReference>
<keyword evidence="2" id="KW-1185">Reference proteome</keyword>
<dbReference type="InterPro" id="IPR043129">
    <property type="entry name" value="ATPase_NBD"/>
</dbReference>
<dbReference type="SUPFAM" id="SSF53067">
    <property type="entry name" value="Actin-like ATPase domain"/>
    <property type="match status" value="2"/>
</dbReference>
<dbReference type="AlphaFoldDB" id="A0AA35RVG2"/>